<proteinExistence type="predicted"/>
<dbReference type="PANTHER" id="PTHR36920">
    <property type="match status" value="1"/>
</dbReference>
<keyword evidence="3" id="KW-1185">Reference proteome</keyword>
<dbReference type="Proteomes" id="UP000001962">
    <property type="component" value="Chromosome"/>
</dbReference>
<dbReference type="SUPFAM" id="SSF56925">
    <property type="entry name" value="OMPA-like"/>
    <property type="match status" value="1"/>
</dbReference>
<feature type="signal peptide" evidence="1">
    <location>
        <begin position="1"/>
        <end position="28"/>
    </location>
</feature>
<dbReference type="AlphaFoldDB" id="Q0AA68"/>
<dbReference type="KEGG" id="aeh:Mlg_0915"/>
<keyword evidence="1" id="KW-0732">Signal</keyword>
<dbReference type="Gene3D" id="2.40.160.20">
    <property type="match status" value="1"/>
</dbReference>
<dbReference type="HOGENOM" id="CLU_042505_1_1_6"/>
<gene>
    <name evidence="2" type="ordered locus">Mlg_0915</name>
</gene>
<dbReference type="GO" id="GO:0055085">
    <property type="term" value="P:transmembrane transport"/>
    <property type="evidence" value="ECO:0007669"/>
    <property type="project" value="TreeGrafter"/>
</dbReference>
<dbReference type="RefSeq" id="WP_011628664.1">
    <property type="nucleotide sequence ID" value="NC_008340.1"/>
</dbReference>
<dbReference type="GO" id="GO:0019867">
    <property type="term" value="C:outer membrane"/>
    <property type="evidence" value="ECO:0007669"/>
    <property type="project" value="InterPro"/>
</dbReference>
<protein>
    <submittedName>
        <fullName evidence="2">OmpW family protein</fullName>
    </submittedName>
</protein>
<evidence type="ECO:0000256" key="1">
    <source>
        <dbReference type="SAM" id="SignalP"/>
    </source>
</evidence>
<dbReference type="InterPro" id="IPR011250">
    <property type="entry name" value="OMP/PagP_B-barrel"/>
</dbReference>
<evidence type="ECO:0000313" key="3">
    <source>
        <dbReference type="Proteomes" id="UP000001962"/>
    </source>
</evidence>
<sequence>MSMRKQTLTAALIAVATAGATLTTPVLAAGTSLEAGNILVRGGFHQVSPKSDNGSLTANDIDVDVGDSTRLSGTLTYMVTPNIGVELLAALPFEHNIRLDGLGKVGSTKQLPPTLSVQYHFSDLGLPFRPYAGVGLNYTNFFDTKTSGPLDGNRLSLDDSWGLGVQIGVDVPVAEDWFVNAEVRYIEIETDAKLNGDDIGTVEVDPTAIGISLGRRF</sequence>
<accession>Q0AA68</accession>
<dbReference type="Pfam" id="PF03922">
    <property type="entry name" value="OmpW"/>
    <property type="match status" value="1"/>
</dbReference>
<dbReference type="eggNOG" id="COG3047">
    <property type="taxonomic scope" value="Bacteria"/>
</dbReference>
<name>Q0AA68_ALKEH</name>
<dbReference type="EMBL" id="CP000453">
    <property type="protein sequence ID" value="ABI56269.1"/>
    <property type="molecule type" value="Genomic_DNA"/>
</dbReference>
<feature type="chain" id="PRO_5004168182" evidence="1">
    <location>
        <begin position="29"/>
        <end position="217"/>
    </location>
</feature>
<evidence type="ECO:0000313" key="2">
    <source>
        <dbReference type="EMBL" id="ABI56269.1"/>
    </source>
</evidence>
<dbReference type="InterPro" id="IPR005618">
    <property type="entry name" value="OMPW"/>
</dbReference>
<dbReference type="PANTHER" id="PTHR36920:SF1">
    <property type="entry name" value="OUTER MEMBRANE PROTEIN W"/>
    <property type="match status" value="1"/>
</dbReference>
<organism evidence="2 3">
    <name type="scientific">Alkalilimnicola ehrlichii (strain ATCC BAA-1101 / DSM 17681 / MLHE-1)</name>
    <dbReference type="NCBI Taxonomy" id="187272"/>
    <lineage>
        <taxon>Bacteria</taxon>
        <taxon>Pseudomonadati</taxon>
        <taxon>Pseudomonadota</taxon>
        <taxon>Gammaproteobacteria</taxon>
        <taxon>Chromatiales</taxon>
        <taxon>Ectothiorhodospiraceae</taxon>
        <taxon>Alkalilimnicola</taxon>
    </lineage>
</organism>
<reference evidence="3" key="1">
    <citation type="submission" date="2006-08" db="EMBL/GenBank/DDBJ databases">
        <title>Complete sequence of Alkalilimnicola ehrilichei MLHE-1.</title>
        <authorList>
            <person name="Copeland A."/>
            <person name="Lucas S."/>
            <person name="Lapidus A."/>
            <person name="Barry K."/>
            <person name="Detter J.C."/>
            <person name="Glavina del Rio T."/>
            <person name="Hammon N."/>
            <person name="Israni S."/>
            <person name="Dalin E."/>
            <person name="Tice H."/>
            <person name="Pitluck S."/>
            <person name="Sims D."/>
            <person name="Brettin T."/>
            <person name="Bruce D."/>
            <person name="Han C."/>
            <person name="Tapia R."/>
            <person name="Gilna P."/>
            <person name="Schmutz J."/>
            <person name="Larimer F."/>
            <person name="Land M."/>
            <person name="Hauser L."/>
            <person name="Kyrpides N."/>
            <person name="Mikhailova N."/>
            <person name="Oremland R.S."/>
            <person name="Hoeft S.E."/>
            <person name="Switzer-Blum J."/>
            <person name="Kulp T."/>
            <person name="King G."/>
            <person name="Tabita R."/>
            <person name="Witte B."/>
            <person name="Santini J.M."/>
            <person name="Basu P."/>
            <person name="Hollibaugh J.T."/>
            <person name="Xie G."/>
            <person name="Stolz J.F."/>
            <person name="Richardson P."/>
        </authorList>
    </citation>
    <scope>NUCLEOTIDE SEQUENCE [LARGE SCALE GENOMIC DNA]</scope>
    <source>
        <strain evidence="3">ATCC BAA-1101 / DSM 17681 / MLHE-1</strain>
    </source>
</reference>